<organism evidence="5 6">
    <name type="scientific">Floridaenema flaviceps BLCC-F50</name>
    <dbReference type="NCBI Taxonomy" id="3153642"/>
    <lineage>
        <taxon>Bacteria</taxon>
        <taxon>Bacillati</taxon>
        <taxon>Cyanobacteriota</taxon>
        <taxon>Cyanophyceae</taxon>
        <taxon>Oscillatoriophycideae</taxon>
        <taxon>Aerosakkonematales</taxon>
        <taxon>Aerosakkonemataceae</taxon>
        <taxon>Floridanema</taxon>
        <taxon>Floridanema flaviceps</taxon>
    </lineage>
</organism>
<reference evidence="5 6" key="1">
    <citation type="submission" date="2024-09" db="EMBL/GenBank/DDBJ databases">
        <title>Floridaenema gen nov. (Aerosakkonemataceae, Aerosakkonematales ord. nov., Cyanobacteria) from benthic tropical and subtropical fresh waters, with the description of four new species.</title>
        <authorList>
            <person name="Moretto J.A."/>
            <person name="Berthold D.E."/>
            <person name="Lefler F.W."/>
            <person name="Huang I.-S."/>
            <person name="Laughinghouse H. IV."/>
        </authorList>
    </citation>
    <scope>NUCLEOTIDE SEQUENCE [LARGE SCALE GENOMIC DNA]</scope>
    <source>
        <strain evidence="5 6">BLCC-F50</strain>
    </source>
</reference>
<dbReference type="PANTHER" id="PTHR43855:SF1">
    <property type="entry name" value="THIOSULFATE SULFURTRANSFERASE"/>
    <property type="match status" value="1"/>
</dbReference>
<dbReference type="SUPFAM" id="SSF52821">
    <property type="entry name" value="Rhodanese/Cell cycle control phosphatase"/>
    <property type="match status" value="2"/>
</dbReference>
<evidence type="ECO:0000256" key="3">
    <source>
        <dbReference type="RuleBase" id="RU000507"/>
    </source>
</evidence>
<dbReference type="GO" id="GO:0016740">
    <property type="term" value="F:transferase activity"/>
    <property type="evidence" value="ECO:0007669"/>
    <property type="project" value="UniProtKB-KW"/>
</dbReference>
<comment type="caution">
    <text evidence="5">The sequence shown here is derived from an EMBL/GenBank/DDBJ whole genome shotgun (WGS) entry which is preliminary data.</text>
</comment>
<gene>
    <name evidence="5" type="ORF">ACE1CI_16485</name>
</gene>
<evidence type="ECO:0000313" key="6">
    <source>
        <dbReference type="Proteomes" id="UP001576784"/>
    </source>
</evidence>
<dbReference type="PROSITE" id="PS00683">
    <property type="entry name" value="RHODANESE_2"/>
    <property type="match status" value="1"/>
</dbReference>
<evidence type="ECO:0000259" key="4">
    <source>
        <dbReference type="PROSITE" id="PS50206"/>
    </source>
</evidence>
<evidence type="ECO:0000256" key="1">
    <source>
        <dbReference type="ARBA" id="ARBA00022737"/>
    </source>
</evidence>
<keyword evidence="1" id="KW-0677">Repeat</keyword>
<sequence>MINNANSEVVVDTQWLADRQDDPNLRIVEVEMRKERYHNAHLPGAVFWNIFTDLLLPDLRMNLDATAIEKLLSDSGITNETTVVAYGSYPGTGAWIFWLLKLFGHSDIRVLNGGHQKWIAEGLPVTAELSTFAPVEYRAKPLDASLRVLSDEVYAAIDRPNQILLDVRTLPEYQGEHFLVKPPEGTERAGHIPGAVHIEHTLTLNEDGTFKSFKELQALYTSKGITPDKEVFPYCAIGGRSAYTWFVLKYLLGYPNVRNYDGSWNEWSRLPDVPIKKNQPTFKS</sequence>
<dbReference type="PANTHER" id="PTHR43855">
    <property type="entry name" value="THIOSULFATE SULFURTRANSFERASE"/>
    <property type="match status" value="1"/>
</dbReference>
<dbReference type="RefSeq" id="WP_413264156.1">
    <property type="nucleotide sequence ID" value="NZ_JBHFNR010000116.1"/>
</dbReference>
<evidence type="ECO:0000256" key="2">
    <source>
        <dbReference type="ARBA" id="ARBA00047549"/>
    </source>
</evidence>
<evidence type="ECO:0000313" key="5">
    <source>
        <dbReference type="EMBL" id="MFB2894508.1"/>
    </source>
</evidence>
<keyword evidence="3 5" id="KW-0808">Transferase</keyword>
<name>A0ABV4XS06_9CYAN</name>
<dbReference type="PROSITE" id="PS50206">
    <property type="entry name" value="RHODANESE_3"/>
    <property type="match status" value="2"/>
</dbReference>
<protein>
    <recommendedName>
        <fullName evidence="3">Sulfurtransferase</fullName>
    </recommendedName>
</protein>
<proteinExistence type="predicted"/>
<dbReference type="InterPro" id="IPR001307">
    <property type="entry name" value="Thiosulphate_STrfase_CS"/>
</dbReference>
<dbReference type="InterPro" id="IPR001763">
    <property type="entry name" value="Rhodanese-like_dom"/>
</dbReference>
<dbReference type="Proteomes" id="UP001576784">
    <property type="component" value="Unassembled WGS sequence"/>
</dbReference>
<dbReference type="CDD" id="cd01448">
    <property type="entry name" value="TST_Repeat_1"/>
    <property type="match status" value="1"/>
</dbReference>
<accession>A0ABV4XS06</accession>
<keyword evidence="6" id="KW-1185">Reference proteome</keyword>
<dbReference type="Gene3D" id="3.40.250.10">
    <property type="entry name" value="Rhodanese-like domain"/>
    <property type="match status" value="2"/>
</dbReference>
<feature type="domain" description="Rhodanese" evidence="4">
    <location>
        <begin position="158"/>
        <end position="276"/>
    </location>
</feature>
<comment type="catalytic activity">
    <reaction evidence="2">
        <text>thiosulfate + hydrogen cyanide = thiocyanate + sulfite + 2 H(+)</text>
        <dbReference type="Rhea" id="RHEA:16881"/>
        <dbReference type="ChEBI" id="CHEBI:15378"/>
        <dbReference type="ChEBI" id="CHEBI:17359"/>
        <dbReference type="ChEBI" id="CHEBI:18022"/>
        <dbReference type="ChEBI" id="CHEBI:18407"/>
        <dbReference type="ChEBI" id="CHEBI:33542"/>
        <dbReference type="EC" id="2.8.1.1"/>
    </reaction>
</comment>
<dbReference type="CDD" id="cd01449">
    <property type="entry name" value="TST_Repeat_2"/>
    <property type="match status" value="1"/>
</dbReference>
<dbReference type="InterPro" id="IPR051126">
    <property type="entry name" value="Thiosulfate_sulfurtransferase"/>
</dbReference>
<dbReference type="SMART" id="SM00450">
    <property type="entry name" value="RHOD"/>
    <property type="match status" value="2"/>
</dbReference>
<dbReference type="EMBL" id="JBHFNR010000116">
    <property type="protein sequence ID" value="MFB2894508.1"/>
    <property type="molecule type" value="Genomic_DNA"/>
</dbReference>
<feature type="domain" description="Rhodanese" evidence="4">
    <location>
        <begin position="21"/>
        <end position="127"/>
    </location>
</feature>
<dbReference type="Pfam" id="PF00581">
    <property type="entry name" value="Rhodanese"/>
    <property type="match status" value="2"/>
</dbReference>
<dbReference type="InterPro" id="IPR036873">
    <property type="entry name" value="Rhodanese-like_dom_sf"/>
</dbReference>